<reference evidence="12 13" key="1">
    <citation type="submission" date="2013-11" db="EMBL/GenBank/DDBJ databases">
        <title>Genome sequencing of Stegodyphus mimosarum.</title>
        <authorList>
            <person name="Bechsgaard J."/>
        </authorList>
    </citation>
    <scope>NUCLEOTIDE SEQUENCE [LARGE SCALE GENOMIC DNA]</scope>
</reference>
<evidence type="ECO:0000256" key="6">
    <source>
        <dbReference type="ARBA" id="ARBA00022801"/>
    </source>
</evidence>
<dbReference type="GO" id="GO:0016485">
    <property type="term" value="P:protein processing"/>
    <property type="evidence" value="ECO:0007669"/>
    <property type="project" value="TreeGrafter"/>
</dbReference>
<dbReference type="PANTHER" id="PTHR11532">
    <property type="entry name" value="PROTEASE M14 CARBOXYPEPTIDASE"/>
    <property type="match status" value="1"/>
</dbReference>
<dbReference type="SUPFAM" id="SSF49464">
    <property type="entry name" value="Carboxypeptidase regulatory domain-like"/>
    <property type="match status" value="1"/>
</dbReference>
<gene>
    <name evidence="12" type="ORF">X975_26836</name>
</gene>
<evidence type="ECO:0000256" key="10">
    <source>
        <dbReference type="SAM" id="SignalP"/>
    </source>
</evidence>
<dbReference type="Gene3D" id="3.40.630.10">
    <property type="entry name" value="Zn peptidases"/>
    <property type="match status" value="1"/>
</dbReference>
<feature type="non-terminal residue" evidence="12">
    <location>
        <position position="462"/>
    </location>
</feature>
<dbReference type="EMBL" id="KK119148">
    <property type="protein sequence ID" value="KFM74875.1"/>
    <property type="molecule type" value="Genomic_DNA"/>
</dbReference>
<keyword evidence="3 12" id="KW-0121">Carboxypeptidase</keyword>
<comment type="similarity">
    <text evidence="2 9">Belongs to the peptidase M14 family.</text>
</comment>
<dbReference type="PROSITE" id="PS00132">
    <property type="entry name" value="CARBOXYPEPT_ZN_1"/>
    <property type="match status" value="1"/>
</dbReference>
<evidence type="ECO:0000313" key="12">
    <source>
        <dbReference type="EMBL" id="KFM74875.1"/>
    </source>
</evidence>
<dbReference type="OrthoDB" id="10249045at2759"/>
<dbReference type="Proteomes" id="UP000054359">
    <property type="component" value="Unassembled WGS sequence"/>
</dbReference>
<dbReference type="InterPro" id="IPR000834">
    <property type="entry name" value="Peptidase_M14"/>
</dbReference>
<evidence type="ECO:0000259" key="11">
    <source>
        <dbReference type="PROSITE" id="PS52035"/>
    </source>
</evidence>
<dbReference type="GO" id="GO:0005615">
    <property type="term" value="C:extracellular space"/>
    <property type="evidence" value="ECO:0007669"/>
    <property type="project" value="TreeGrafter"/>
</dbReference>
<dbReference type="SMART" id="SM00631">
    <property type="entry name" value="Zn_pept"/>
    <property type="match status" value="1"/>
</dbReference>
<proteinExistence type="inferred from homology"/>
<keyword evidence="6" id="KW-0378">Hydrolase</keyword>
<comment type="cofactor">
    <cofactor evidence="1">
        <name>Zn(2+)</name>
        <dbReference type="ChEBI" id="CHEBI:29105"/>
    </cofactor>
</comment>
<keyword evidence="5" id="KW-0479">Metal-binding</keyword>
<dbReference type="InterPro" id="IPR057246">
    <property type="entry name" value="CARBOXYPEPT_ZN_1"/>
</dbReference>
<evidence type="ECO:0000256" key="5">
    <source>
        <dbReference type="ARBA" id="ARBA00022723"/>
    </source>
</evidence>
<feature type="chain" id="PRO_5001830375" evidence="10">
    <location>
        <begin position="26"/>
        <end position="462"/>
    </location>
</feature>
<evidence type="ECO:0000256" key="8">
    <source>
        <dbReference type="ARBA" id="ARBA00023180"/>
    </source>
</evidence>
<dbReference type="GO" id="GO:0004181">
    <property type="term" value="F:metallocarboxypeptidase activity"/>
    <property type="evidence" value="ECO:0007669"/>
    <property type="project" value="InterPro"/>
</dbReference>
<dbReference type="GO" id="GO:0006518">
    <property type="term" value="P:peptide metabolic process"/>
    <property type="evidence" value="ECO:0007669"/>
    <property type="project" value="TreeGrafter"/>
</dbReference>
<keyword evidence="13" id="KW-1185">Reference proteome</keyword>
<evidence type="ECO:0000256" key="7">
    <source>
        <dbReference type="ARBA" id="ARBA00022833"/>
    </source>
</evidence>
<dbReference type="SUPFAM" id="SSF53187">
    <property type="entry name" value="Zn-dependent exopeptidases"/>
    <property type="match status" value="1"/>
</dbReference>
<dbReference type="STRING" id="407821.A0A087UBY6"/>
<dbReference type="FunFam" id="3.40.630.10:FF:000020">
    <property type="entry name" value="Carboxypeptidase D"/>
    <property type="match status" value="1"/>
</dbReference>
<dbReference type="Pfam" id="PF00246">
    <property type="entry name" value="Peptidase_M14"/>
    <property type="match status" value="1"/>
</dbReference>
<dbReference type="AlphaFoldDB" id="A0A087UBY6"/>
<accession>A0A087UBY6</accession>
<dbReference type="Gene3D" id="2.60.40.1120">
    <property type="entry name" value="Carboxypeptidase-like, regulatory domain"/>
    <property type="match status" value="1"/>
</dbReference>
<keyword evidence="8" id="KW-0325">Glycoprotein</keyword>
<evidence type="ECO:0000256" key="3">
    <source>
        <dbReference type="ARBA" id="ARBA00022645"/>
    </source>
</evidence>
<evidence type="ECO:0000313" key="13">
    <source>
        <dbReference type="Proteomes" id="UP000054359"/>
    </source>
</evidence>
<dbReference type="InterPro" id="IPR057247">
    <property type="entry name" value="CARBOXYPEPT_ZN_2"/>
</dbReference>
<feature type="active site" description="Proton donor/acceptor" evidence="9">
    <location>
        <position position="296"/>
    </location>
</feature>
<keyword evidence="4" id="KW-0645">Protease</keyword>
<sequence length="462" mass="52119">MISFPSYPLIISCLMVAWVLPLTQTTDIDFVYHNYQSMTSVLHQLANEYPQLTKLYSIGKSTQGRELWVILVTSDPQEEPLLKPNVKYVANMHGNEAVGRELMLHLTSYLLKNYGKDDYVTWLMDNTRIHIMPSMNPDGFEASVEGQCSGVQGRNNANSLDLNRNFPDYFAGNPEFPQAETLAVIDWLKRTQFVLSGNLHGGALVASYPFDNIPANSPKGFRNFGSPSMTPDDDVFRHLAQSYSFNHKNMYLEVTCRDGSPPFTNGTTNGAAWYALKGGMQDYNYVWAGCMEITLEISCCKYPKYHQLPKFWADNQKALLQYLGEAHQGVWGQVTDPDKSPVFNASIVVKGRKFGSRTTRRGEYWRILRPGTYTIQAQAEGYDPVEVTFPVAKGVTIQNITLYPQASTYYEPRSDYTSMRNSFPSTHNTASSIKGVWPTFTVVIIVIFNRISVALNVWKCGV</sequence>
<dbReference type="OMA" id="YIFAGCP"/>
<keyword evidence="10" id="KW-0732">Signal</keyword>
<dbReference type="GO" id="GO:0008270">
    <property type="term" value="F:zinc ion binding"/>
    <property type="evidence" value="ECO:0007669"/>
    <property type="project" value="InterPro"/>
</dbReference>
<feature type="domain" description="Peptidase M14" evidence="11">
    <location>
        <begin position="31"/>
        <end position="326"/>
    </location>
</feature>
<organism evidence="12 13">
    <name type="scientific">Stegodyphus mimosarum</name>
    <name type="common">African social velvet spider</name>
    <dbReference type="NCBI Taxonomy" id="407821"/>
    <lineage>
        <taxon>Eukaryota</taxon>
        <taxon>Metazoa</taxon>
        <taxon>Ecdysozoa</taxon>
        <taxon>Arthropoda</taxon>
        <taxon>Chelicerata</taxon>
        <taxon>Arachnida</taxon>
        <taxon>Araneae</taxon>
        <taxon>Araneomorphae</taxon>
        <taxon>Entelegynae</taxon>
        <taxon>Eresoidea</taxon>
        <taxon>Eresidae</taxon>
        <taxon>Stegodyphus</taxon>
    </lineage>
</organism>
<dbReference type="PRINTS" id="PR00765">
    <property type="entry name" value="CRBOXYPTASEA"/>
</dbReference>
<dbReference type="InterPro" id="IPR008969">
    <property type="entry name" value="CarboxyPept-like_regulatory"/>
</dbReference>
<feature type="signal peptide" evidence="10">
    <location>
        <begin position="1"/>
        <end position="25"/>
    </location>
</feature>
<dbReference type="MEROPS" id="M14.A20"/>
<dbReference type="CDD" id="cd11308">
    <property type="entry name" value="Peptidase_M14NE-CP-C_like"/>
    <property type="match status" value="1"/>
</dbReference>
<dbReference type="CDD" id="cd03858">
    <property type="entry name" value="M14_CP_N-E_like"/>
    <property type="match status" value="1"/>
</dbReference>
<name>A0A087UBY6_STEMI</name>
<dbReference type="InterPro" id="IPR050753">
    <property type="entry name" value="Peptidase_M14_domain"/>
</dbReference>
<evidence type="ECO:0000256" key="1">
    <source>
        <dbReference type="ARBA" id="ARBA00001947"/>
    </source>
</evidence>
<dbReference type="Pfam" id="PF13620">
    <property type="entry name" value="CarboxypepD_reg"/>
    <property type="match status" value="1"/>
</dbReference>
<protein>
    <submittedName>
        <fullName evidence="12">Carboxypeptidase M</fullName>
    </submittedName>
</protein>
<dbReference type="PROSITE" id="PS52035">
    <property type="entry name" value="PEPTIDASE_M14"/>
    <property type="match status" value="1"/>
</dbReference>
<evidence type="ECO:0000256" key="2">
    <source>
        <dbReference type="ARBA" id="ARBA00005988"/>
    </source>
</evidence>
<dbReference type="PROSITE" id="PS00133">
    <property type="entry name" value="CARBOXYPEPT_ZN_2"/>
    <property type="match status" value="1"/>
</dbReference>
<dbReference type="PANTHER" id="PTHR11532:SF84">
    <property type="entry name" value="CARBOXYPEPTIDASE M"/>
    <property type="match status" value="1"/>
</dbReference>
<evidence type="ECO:0000256" key="4">
    <source>
        <dbReference type="ARBA" id="ARBA00022670"/>
    </source>
</evidence>
<keyword evidence="7" id="KW-0862">Zinc</keyword>
<evidence type="ECO:0000256" key="9">
    <source>
        <dbReference type="PROSITE-ProRule" id="PRU01379"/>
    </source>
</evidence>